<comment type="similarity">
    <text evidence="8">Belongs to the two pore domain potassium channel (TC 1.A.1.8) family.</text>
</comment>
<dbReference type="GO" id="GO:0005886">
    <property type="term" value="C:plasma membrane"/>
    <property type="evidence" value="ECO:0007669"/>
    <property type="project" value="TreeGrafter"/>
</dbReference>
<dbReference type="PANTHER" id="PTHR11003">
    <property type="entry name" value="POTASSIUM CHANNEL, SUBFAMILY K"/>
    <property type="match status" value="1"/>
</dbReference>
<organism evidence="12">
    <name type="scientific">Darwinula stevensoni</name>
    <dbReference type="NCBI Taxonomy" id="69355"/>
    <lineage>
        <taxon>Eukaryota</taxon>
        <taxon>Metazoa</taxon>
        <taxon>Ecdysozoa</taxon>
        <taxon>Arthropoda</taxon>
        <taxon>Crustacea</taxon>
        <taxon>Oligostraca</taxon>
        <taxon>Ostracoda</taxon>
        <taxon>Podocopa</taxon>
        <taxon>Podocopida</taxon>
        <taxon>Darwinulocopina</taxon>
        <taxon>Darwinuloidea</taxon>
        <taxon>Darwinulidae</taxon>
        <taxon>Darwinula</taxon>
    </lineage>
</organism>
<dbReference type="Proteomes" id="UP000677054">
    <property type="component" value="Unassembled WGS sequence"/>
</dbReference>
<feature type="region of interest" description="Disordered" evidence="9">
    <location>
        <begin position="375"/>
        <end position="440"/>
    </location>
</feature>
<gene>
    <name evidence="12" type="ORF">DSTB1V02_LOCUS7291</name>
</gene>
<keyword evidence="2 8" id="KW-0813">Transport</keyword>
<evidence type="ECO:0000256" key="10">
    <source>
        <dbReference type="SAM" id="Phobius"/>
    </source>
</evidence>
<dbReference type="Gene3D" id="1.10.287.70">
    <property type="match status" value="1"/>
</dbReference>
<keyword evidence="4 10" id="KW-1133">Transmembrane helix</keyword>
<dbReference type="SUPFAM" id="SSF81324">
    <property type="entry name" value="Voltage-gated potassium channels"/>
    <property type="match status" value="2"/>
</dbReference>
<comment type="subcellular location">
    <subcellularLocation>
        <location evidence="1">Membrane</location>
        <topology evidence="1">Multi-pass membrane protein</topology>
    </subcellularLocation>
</comment>
<evidence type="ECO:0000256" key="4">
    <source>
        <dbReference type="ARBA" id="ARBA00022989"/>
    </source>
</evidence>
<evidence type="ECO:0000256" key="7">
    <source>
        <dbReference type="ARBA" id="ARBA00023303"/>
    </source>
</evidence>
<evidence type="ECO:0000256" key="1">
    <source>
        <dbReference type="ARBA" id="ARBA00004141"/>
    </source>
</evidence>
<evidence type="ECO:0000256" key="8">
    <source>
        <dbReference type="RuleBase" id="RU003857"/>
    </source>
</evidence>
<dbReference type="InterPro" id="IPR003280">
    <property type="entry name" value="2pore_dom_K_chnl"/>
</dbReference>
<dbReference type="GO" id="GO:0022841">
    <property type="term" value="F:potassium ion leak channel activity"/>
    <property type="evidence" value="ECO:0007669"/>
    <property type="project" value="TreeGrafter"/>
</dbReference>
<protein>
    <recommendedName>
        <fullName evidence="11">Potassium channel domain-containing protein</fullName>
    </recommendedName>
</protein>
<feature type="transmembrane region" description="Helical" evidence="10">
    <location>
        <begin position="249"/>
        <end position="271"/>
    </location>
</feature>
<proteinExistence type="inferred from homology"/>
<dbReference type="GO" id="GO:0015271">
    <property type="term" value="F:outward rectifier potassium channel activity"/>
    <property type="evidence" value="ECO:0007669"/>
    <property type="project" value="TreeGrafter"/>
</dbReference>
<keyword evidence="7 8" id="KW-0407">Ion channel</keyword>
<dbReference type="PRINTS" id="PR01333">
    <property type="entry name" value="2POREKCHANEL"/>
</dbReference>
<reference evidence="12" key="1">
    <citation type="submission" date="2020-11" db="EMBL/GenBank/DDBJ databases">
        <authorList>
            <person name="Tran Van P."/>
        </authorList>
    </citation>
    <scope>NUCLEOTIDE SEQUENCE</scope>
</reference>
<accession>A0A7R8XBF5</accession>
<dbReference type="GO" id="GO:0030322">
    <property type="term" value="P:stabilization of membrane potential"/>
    <property type="evidence" value="ECO:0007669"/>
    <property type="project" value="TreeGrafter"/>
</dbReference>
<keyword evidence="13" id="KW-1185">Reference proteome</keyword>
<evidence type="ECO:0000256" key="9">
    <source>
        <dbReference type="SAM" id="MobiDB-lite"/>
    </source>
</evidence>
<feature type="transmembrane region" description="Helical" evidence="10">
    <location>
        <begin position="126"/>
        <end position="146"/>
    </location>
</feature>
<dbReference type="OrthoDB" id="297496at2759"/>
<dbReference type="Pfam" id="PF07885">
    <property type="entry name" value="Ion_trans_2"/>
    <property type="match status" value="2"/>
</dbReference>
<keyword evidence="6 10" id="KW-0472">Membrane</keyword>
<evidence type="ECO:0000256" key="3">
    <source>
        <dbReference type="ARBA" id="ARBA00022692"/>
    </source>
</evidence>
<sequence>MLYDDRRTYDYYAKQRPLWKIILGILFSHVGLFFLVAGYAVAGAYLFIYLEMPAEERRKQQMVIQAEQVDDSITYLADLFWYYQDNYKNVTIWRKKVSTDLDRFKDFLIGVVQDTGYTGTKDVWDYSWTFPKTLLFTITILTTIGYGNITPKTFYGKIFTIIYALFGIPLLLVFLANIGDSMASTVTLVYRYQSHLVDRLEAFGRLCCRWCRARRKKSELPPGVTEPPKGERLIDDDIGKEEYMPTNDVVVPIMLNLLIIALYIMLGAILFNQWEGWDFTTSSYFTFVTVATIGFGDYVPGNSFLEYKDGVSAMLKMITTVLYCLFGMALVSMAINLMQAQLLAKAKWFAKEVGLSDDSEEFQLPPIEILRRQAKKKRKPLQTPNEQKLKKPLKAVSATAESSRPDTASLVRLSERNGRGFSGTRARVGSAEADPSFAAF</sequence>
<evidence type="ECO:0000313" key="12">
    <source>
        <dbReference type="EMBL" id="CAD7247460.1"/>
    </source>
</evidence>
<evidence type="ECO:0000256" key="6">
    <source>
        <dbReference type="ARBA" id="ARBA00023136"/>
    </source>
</evidence>
<feature type="transmembrane region" description="Helical" evidence="10">
    <location>
        <begin position="283"/>
        <end position="301"/>
    </location>
</feature>
<keyword evidence="3 8" id="KW-0812">Transmembrane</keyword>
<dbReference type="EMBL" id="LR900973">
    <property type="protein sequence ID" value="CAD7247460.1"/>
    <property type="molecule type" value="Genomic_DNA"/>
</dbReference>
<feature type="transmembrane region" description="Helical" evidence="10">
    <location>
        <begin position="21"/>
        <end position="48"/>
    </location>
</feature>
<name>A0A7R8XBF5_9CRUS</name>
<dbReference type="EMBL" id="CAJPEV010001456">
    <property type="protein sequence ID" value="CAG0892771.1"/>
    <property type="molecule type" value="Genomic_DNA"/>
</dbReference>
<dbReference type="PANTHER" id="PTHR11003:SF334">
    <property type="entry name" value="FI03418P"/>
    <property type="match status" value="1"/>
</dbReference>
<evidence type="ECO:0000256" key="2">
    <source>
        <dbReference type="ARBA" id="ARBA00022448"/>
    </source>
</evidence>
<evidence type="ECO:0000313" key="13">
    <source>
        <dbReference type="Proteomes" id="UP000677054"/>
    </source>
</evidence>
<evidence type="ECO:0000256" key="5">
    <source>
        <dbReference type="ARBA" id="ARBA00023065"/>
    </source>
</evidence>
<feature type="transmembrane region" description="Helical" evidence="10">
    <location>
        <begin position="158"/>
        <end position="178"/>
    </location>
</feature>
<feature type="transmembrane region" description="Helical" evidence="10">
    <location>
        <begin position="313"/>
        <end position="337"/>
    </location>
</feature>
<keyword evidence="5 8" id="KW-0406">Ion transport</keyword>
<dbReference type="InterPro" id="IPR013099">
    <property type="entry name" value="K_chnl_dom"/>
</dbReference>
<evidence type="ECO:0000259" key="11">
    <source>
        <dbReference type="Pfam" id="PF07885"/>
    </source>
</evidence>
<dbReference type="AlphaFoldDB" id="A0A7R8XBF5"/>
<feature type="domain" description="Potassium channel" evidence="11">
    <location>
        <begin position="259"/>
        <end position="341"/>
    </location>
</feature>
<feature type="domain" description="Potassium channel" evidence="11">
    <location>
        <begin position="121"/>
        <end position="182"/>
    </location>
</feature>